<feature type="domain" description="Inosine/uridine-preferring nucleoside hydrolase" evidence="3">
    <location>
        <begin position="3"/>
        <end position="295"/>
    </location>
</feature>
<dbReference type="EC" id="3.2.2.8" evidence="4"/>
<dbReference type="EMBL" id="CP002351">
    <property type="protein sequence ID" value="AEH51287.1"/>
    <property type="molecule type" value="Genomic_DNA"/>
</dbReference>
<gene>
    <name evidence="4" type="ORF">Theth_1215</name>
</gene>
<evidence type="ECO:0000313" key="4">
    <source>
        <dbReference type="EMBL" id="AEH51287.1"/>
    </source>
</evidence>
<keyword evidence="5" id="KW-1185">Reference proteome</keyword>
<keyword evidence="1 4" id="KW-0378">Hydrolase</keyword>
<dbReference type="GO" id="GO:0006152">
    <property type="term" value="P:purine nucleoside catabolic process"/>
    <property type="evidence" value="ECO:0007669"/>
    <property type="project" value="TreeGrafter"/>
</dbReference>
<dbReference type="RefSeq" id="WP_013932506.1">
    <property type="nucleotide sequence ID" value="NC_015707.1"/>
</dbReference>
<dbReference type="HOGENOM" id="CLU_036838_2_0_0"/>
<dbReference type="CDD" id="cd02651">
    <property type="entry name" value="nuc_hydro_IU_UC_XIUA"/>
    <property type="match status" value="1"/>
</dbReference>
<dbReference type="Gene3D" id="3.90.245.10">
    <property type="entry name" value="Ribonucleoside hydrolase-like"/>
    <property type="match status" value="1"/>
</dbReference>
<dbReference type="InterPro" id="IPR001910">
    <property type="entry name" value="Inosine/uridine_hydrolase_dom"/>
</dbReference>
<dbReference type="AlphaFoldDB" id="F7YTQ9"/>
<dbReference type="OrthoDB" id="9797882at2"/>
<dbReference type="STRING" id="688269.Theth_1215"/>
<dbReference type="GO" id="GO:0005829">
    <property type="term" value="C:cytosol"/>
    <property type="evidence" value="ECO:0007669"/>
    <property type="project" value="TreeGrafter"/>
</dbReference>
<dbReference type="GO" id="GO:0008477">
    <property type="term" value="F:purine nucleosidase activity"/>
    <property type="evidence" value="ECO:0007669"/>
    <property type="project" value="TreeGrafter"/>
</dbReference>
<accession>F7YTQ9</accession>
<dbReference type="InterPro" id="IPR023186">
    <property type="entry name" value="IUNH"/>
</dbReference>
<dbReference type="PANTHER" id="PTHR12304">
    <property type="entry name" value="INOSINE-URIDINE PREFERRING NUCLEOSIDE HYDROLASE"/>
    <property type="match status" value="1"/>
</dbReference>
<dbReference type="Proteomes" id="UP000006804">
    <property type="component" value="Chromosome"/>
</dbReference>
<proteinExistence type="predicted"/>
<dbReference type="InterPro" id="IPR036452">
    <property type="entry name" value="Ribo_hydro-like"/>
</dbReference>
<dbReference type="PATRIC" id="fig|688269.3.peg.1252"/>
<protein>
    <submittedName>
        <fullName evidence="4">Ribosylpyrimidine nucleosidase</fullName>
        <ecNumber evidence="4">3.2.2.8</ecNumber>
    </submittedName>
</protein>
<dbReference type="GO" id="GO:0050263">
    <property type="term" value="F:ribosylpyrimidine nucleosidase activity"/>
    <property type="evidence" value="ECO:0007669"/>
    <property type="project" value="UniProtKB-EC"/>
</dbReference>
<evidence type="ECO:0000313" key="5">
    <source>
        <dbReference type="Proteomes" id="UP000006804"/>
    </source>
</evidence>
<keyword evidence="2 4" id="KW-0326">Glycosidase</keyword>
<dbReference type="eggNOG" id="COG1957">
    <property type="taxonomic scope" value="Bacteria"/>
</dbReference>
<evidence type="ECO:0000256" key="1">
    <source>
        <dbReference type="ARBA" id="ARBA00022801"/>
    </source>
</evidence>
<dbReference type="SUPFAM" id="SSF53590">
    <property type="entry name" value="Nucleoside hydrolase"/>
    <property type="match status" value="1"/>
</dbReference>
<organism evidence="4 5">
    <name type="scientific">Pseudothermotoga thermarum DSM 5069</name>
    <dbReference type="NCBI Taxonomy" id="688269"/>
    <lineage>
        <taxon>Bacteria</taxon>
        <taxon>Thermotogati</taxon>
        <taxon>Thermotogota</taxon>
        <taxon>Thermotogae</taxon>
        <taxon>Thermotogales</taxon>
        <taxon>Thermotogaceae</taxon>
        <taxon>Pseudothermotoga</taxon>
    </lineage>
</organism>
<name>F7YTQ9_9THEM</name>
<evidence type="ECO:0000259" key="3">
    <source>
        <dbReference type="Pfam" id="PF01156"/>
    </source>
</evidence>
<reference evidence="4 5" key="1">
    <citation type="submission" date="2010-11" db="EMBL/GenBank/DDBJ databases">
        <title>The complete genome of Thermotoga thermarum DSM 5069.</title>
        <authorList>
            <consortium name="US DOE Joint Genome Institute (JGI-PGF)"/>
            <person name="Lucas S."/>
            <person name="Copeland A."/>
            <person name="Lapidus A."/>
            <person name="Bruce D."/>
            <person name="Goodwin L."/>
            <person name="Pitluck S."/>
            <person name="Kyrpides N."/>
            <person name="Mavromatis K."/>
            <person name="Ivanova N."/>
            <person name="Zeytun A."/>
            <person name="Brettin T."/>
            <person name="Detter J.C."/>
            <person name="Tapia R."/>
            <person name="Han C."/>
            <person name="Land M."/>
            <person name="Hauser L."/>
            <person name="Markowitz V."/>
            <person name="Cheng J.-F."/>
            <person name="Hugenholtz P."/>
            <person name="Woyke T."/>
            <person name="Wu D."/>
            <person name="Spring S."/>
            <person name="Schroeder M."/>
            <person name="Brambilla E."/>
            <person name="Klenk H.-P."/>
            <person name="Eisen J.A."/>
        </authorList>
    </citation>
    <scope>NUCLEOTIDE SEQUENCE [LARGE SCALE GENOMIC DNA]</scope>
    <source>
        <strain evidence="4 5">DSM 5069</strain>
    </source>
</reference>
<dbReference type="PANTHER" id="PTHR12304:SF4">
    <property type="entry name" value="URIDINE NUCLEOSIDASE"/>
    <property type="match status" value="1"/>
</dbReference>
<sequence>MRIILDCDPGHDDAFAILLAASSKEIELLGVTTVAGNSTLFNTSRNARIVLDMFDIDVPVYPGCAKPILRELVTAPEIHGSTGLDGAQLPQPKRSIESLHAVDFIAQMLEKYDDVVLVPTGPLTNVALFMLKYPHLVKKISSIVLMGGGIAFGNITPVAEFNIFVDPEAAKIVFNSGVPIVMAPLDLTHQIIATDREVERLRKMGDKFNILADLLTFFKSTYRNIFGIEGVPLHDPATIMYLVRPDIFEFDDYYVDVETKGELTCGQTVVDIWKRSGKRPNARVLTKVNRGKFFEIFFEKISQLRG</sequence>
<dbReference type="KEGG" id="tta:Theth_1215"/>
<dbReference type="Pfam" id="PF01156">
    <property type="entry name" value="IU_nuc_hydro"/>
    <property type="match status" value="1"/>
</dbReference>
<evidence type="ECO:0000256" key="2">
    <source>
        <dbReference type="ARBA" id="ARBA00023295"/>
    </source>
</evidence>